<sequence>MNRNKKKLSKTVLEMKFMKRTKIQQDKQDDETENIELLTDHKKRTGIHSNFIMERNWELIEKLRSSRLNYGMSKKQQETSNTQKPKLQENNDAEEENEDYEPKAKLKRYNNDDDDDY</sequence>
<dbReference type="EMBL" id="JADBJN010000001">
    <property type="protein sequence ID" value="KAG5680756.1"/>
    <property type="molecule type" value="Genomic_DNA"/>
</dbReference>
<name>A0A9J6CFA3_POLVA</name>
<dbReference type="Proteomes" id="UP001107558">
    <property type="component" value="Chromosome 1"/>
</dbReference>
<evidence type="ECO:0000313" key="3">
    <source>
        <dbReference type="Proteomes" id="UP001107558"/>
    </source>
</evidence>
<protein>
    <submittedName>
        <fullName evidence="2">Uncharacterized protein</fullName>
    </submittedName>
</protein>
<dbReference type="OrthoDB" id="20403at2759"/>
<gene>
    <name evidence="2" type="ORF">PVAND_010243</name>
</gene>
<comment type="caution">
    <text evidence="2">The sequence shown here is derived from an EMBL/GenBank/DDBJ whole genome shotgun (WGS) entry which is preliminary data.</text>
</comment>
<proteinExistence type="predicted"/>
<evidence type="ECO:0000256" key="1">
    <source>
        <dbReference type="SAM" id="MobiDB-lite"/>
    </source>
</evidence>
<reference evidence="2" key="1">
    <citation type="submission" date="2021-03" db="EMBL/GenBank/DDBJ databases">
        <title>Chromosome level genome of the anhydrobiotic midge Polypedilum vanderplanki.</title>
        <authorList>
            <person name="Yoshida Y."/>
            <person name="Kikawada T."/>
            <person name="Gusev O."/>
        </authorList>
    </citation>
    <scope>NUCLEOTIDE SEQUENCE</scope>
    <source>
        <strain evidence="2">NIAS01</strain>
        <tissue evidence="2">Whole body or cell culture</tissue>
    </source>
</reference>
<organism evidence="2 3">
    <name type="scientific">Polypedilum vanderplanki</name>
    <name type="common">Sleeping chironomid midge</name>
    <dbReference type="NCBI Taxonomy" id="319348"/>
    <lineage>
        <taxon>Eukaryota</taxon>
        <taxon>Metazoa</taxon>
        <taxon>Ecdysozoa</taxon>
        <taxon>Arthropoda</taxon>
        <taxon>Hexapoda</taxon>
        <taxon>Insecta</taxon>
        <taxon>Pterygota</taxon>
        <taxon>Neoptera</taxon>
        <taxon>Endopterygota</taxon>
        <taxon>Diptera</taxon>
        <taxon>Nematocera</taxon>
        <taxon>Chironomoidea</taxon>
        <taxon>Chironomidae</taxon>
        <taxon>Chironominae</taxon>
        <taxon>Polypedilum</taxon>
        <taxon>Polypedilum</taxon>
    </lineage>
</organism>
<dbReference type="Pfam" id="PF10175">
    <property type="entry name" value="MPP6"/>
    <property type="match status" value="1"/>
</dbReference>
<accession>A0A9J6CFA3</accession>
<feature type="region of interest" description="Disordered" evidence="1">
    <location>
        <begin position="70"/>
        <end position="117"/>
    </location>
</feature>
<dbReference type="AlphaFoldDB" id="A0A9J6CFA3"/>
<keyword evidence="3" id="KW-1185">Reference proteome</keyword>
<evidence type="ECO:0000313" key="2">
    <source>
        <dbReference type="EMBL" id="KAG5680756.1"/>
    </source>
</evidence>